<dbReference type="EMBL" id="ADZX01000369">
    <property type="protein sequence ID" value="EFK97009.1"/>
    <property type="molecule type" value="Genomic_DNA"/>
</dbReference>
<comment type="caution">
    <text evidence="2">The sequence shown here is derived from an EMBL/GenBank/DDBJ whole genome shotgun (WGS) entry which is preliminary data.</text>
</comment>
<accession>D9PHG0</accession>
<proteinExistence type="predicted"/>
<organism evidence="2">
    <name type="scientific">sediment metagenome</name>
    <dbReference type="NCBI Taxonomy" id="749907"/>
    <lineage>
        <taxon>unclassified sequences</taxon>
        <taxon>metagenomes</taxon>
        <taxon>ecological metagenomes</taxon>
    </lineage>
</organism>
<feature type="transmembrane region" description="Helical" evidence="1">
    <location>
        <begin position="51"/>
        <end position="73"/>
    </location>
</feature>
<keyword evidence="1" id="KW-1133">Transmembrane helix</keyword>
<reference evidence="2" key="2">
    <citation type="journal article" date="2011" name="Microb. Ecol.">
        <title>Taxonomic and Functional Metagenomic Profiling of the Microbial Community in the Anoxic Sediment of a Sub-saline Shallow Lake (Laguna de Carrizo, Central Spain).</title>
        <authorList>
            <person name="Ferrer M."/>
            <person name="Guazzaroni M.E."/>
            <person name="Richter M."/>
            <person name="Garcia-Salamanca A."/>
            <person name="Yarza P."/>
            <person name="Suarez-Suarez A."/>
            <person name="Solano J."/>
            <person name="Alcaide M."/>
            <person name="van Dillewijn P."/>
            <person name="Molina-Henares M.A."/>
            <person name="Lopez-Cortes N."/>
            <person name="Al-Ramahi Y."/>
            <person name="Guerrero C."/>
            <person name="Acosta A."/>
            <person name="de Eugenio L.I."/>
            <person name="Martinez V."/>
            <person name="Marques S."/>
            <person name="Rojo F."/>
            <person name="Santero E."/>
            <person name="Genilloud O."/>
            <person name="Perez-Perez J."/>
            <person name="Rossello-Mora R."/>
            <person name="Ramos J.L."/>
        </authorList>
    </citation>
    <scope>NUCLEOTIDE SEQUENCE</scope>
</reference>
<protein>
    <submittedName>
        <fullName evidence="2">Membrane protein</fullName>
    </submittedName>
</protein>
<keyword evidence="1" id="KW-0472">Membrane</keyword>
<dbReference type="AlphaFoldDB" id="D9PHG0"/>
<evidence type="ECO:0000256" key="1">
    <source>
        <dbReference type="SAM" id="Phobius"/>
    </source>
</evidence>
<feature type="transmembrane region" description="Helical" evidence="1">
    <location>
        <begin position="21"/>
        <end position="45"/>
    </location>
</feature>
<keyword evidence="1" id="KW-0812">Transmembrane</keyword>
<sequence length="85" mass="9586">MQFDQNPFFRKVIIPWYDSKAASLLVAGFLILVSFFGILGISVAVEDAETFSAAWVPLMLVLTSMGVVVSILMRMINRRFRRSSL</sequence>
<name>D9PHG0_9ZZZZ</name>
<gene>
    <name evidence="2" type="ORF">LDC_0960</name>
</gene>
<evidence type="ECO:0000313" key="2">
    <source>
        <dbReference type="EMBL" id="EFK97009.1"/>
    </source>
</evidence>
<reference evidence="2" key="1">
    <citation type="submission" date="2010-07" db="EMBL/GenBank/DDBJ databases">
        <authorList>
            <consortium name="CONSOLIDER consortium CSD2007-00005"/>
            <person name="Guazzaroni M.-E."/>
            <person name="Richter M."/>
            <person name="Garcia-Salamanca A."/>
            <person name="Yarza P."/>
            <person name="Ferrer M."/>
        </authorList>
    </citation>
    <scope>NUCLEOTIDE SEQUENCE</scope>
</reference>